<dbReference type="GO" id="GO:0046872">
    <property type="term" value="F:metal ion binding"/>
    <property type="evidence" value="ECO:0007669"/>
    <property type="project" value="InterPro"/>
</dbReference>
<feature type="domain" description="Heavy metal binding" evidence="2">
    <location>
        <begin position="41"/>
        <end position="67"/>
    </location>
</feature>
<evidence type="ECO:0000256" key="1">
    <source>
        <dbReference type="SAM" id="Phobius"/>
    </source>
</evidence>
<keyword evidence="1" id="KW-0472">Membrane</keyword>
<keyword evidence="1" id="KW-1133">Transmembrane helix</keyword>
<evidence type="ECO:0000313" key="3">
    <source>
        <dbReference type="EMBL" id="BCG47278.1"/>
    </source>
</evidence>
<sequence>MDLTQITVTIAGAALIALNLWFFFGKKEAGHAVAKEKGGIYACPMHPWITSNDPTADCSICGMKLVKSDEVRK</sequence>
<gene>
    <name evidence="3" type="ORF">GEOBRER4_n2106</name>
</gene>
<name>A0A6S6M0Y7_9BACT</name>
<keyword evidence="1" id="KW-0812">Transmembrane</keyword>
<feature type="transmembrane region" description="Helical" evidence="1">
    <location>
        <begin position="6"/>
        <end position="24"/>
    </location>
</feature>
<proteinExistence type="predicted"/>
<dbReference type="RefSeq" id="WP_085812713.1">
    <property type="nucleotide sequence ID" value="NZ_AP023213.1"/>
</dbReference>
<dbReference type="Pfam" id="PF19335">
    <property type="entry name" value="HMBD"/>
    <property type="match status" value="1"/>
</dbReference>
<reference evidence="3 4" key="1">
    <citation type="submission" date="2020-06" db="EMBL/GenBank/DDBJ databases">
        <title>Interaction of electrochemicaly active bacteria, Geobacter bremensis R4 on different carbon anode.</title>
        <authorList>
            <person name="Meng L."/>
            <person name="Yoshida N."/>
        </authorList>
    </citation>
    <scope>NUCLEOTIDE SEQUENCE [LARGE SCALE GENOMIC DNA]</scope>
    <source>
        <strain evidence="3 4">R4</strain>
    </source>
</reference>
<dbReference type="InterPro" id="IPR045800">
    <property type="entry name" value="HMBD"/>
</dbReference>
<protein>
    <recommendedName>
        <fullName evidence="2">Heavy metal binding domain-containing protein</fullName>
    </recommendedName>
</protein>
<accession>A0A6S6M0Y7</accession>
<organism evidence="3 4">
    <name type="scientific">Citrifermentans bremense</name>
    <dbReference type="NCBI Taxonomy" id="60035"/>
    <lineage>
        <taxon>Bacteria</taxon>
        <taxon>Pseudomonadati</taxon>
        <taxon>Thermodesulfobacteriota</taxon>
        <taxon>Desulfuromonadia</taxon>
        <taxon>Geobacterales</taxon>
        <taxon>Geobacteraceae</taxon>
        <taxon>Citrifermentans</taxon>
    </lineage>
</organism>
<dbReference type="AlphaFoldDB" id="A0A6S6M0Y7"/>
<dbReference type="Proteomes" id="UP000515472">
    <property type="component" value="Chromosome"/>
</dbReference>
<dbReference type="KEGG" id="gbn:GEOBRER4_20280"/>
<evidence type="ECO:0000313" key="4">
    <source>
        <dbReference type="Proteomes" id="UP000515472"/>
    </source>
</evidence>
<keyword evidence="4" id="KW-1185">Reference proteome</keyword>
<dbReference type="EMBL" id="AP023213">
    <property type="protein sequence ID" value="BCG47278.1"/>
    <property type="molecule type" value="Genomic_DNA"/>
</dbReference>
<evidence type="ECO:0000259" key="2">
    <source>
        <dbReference type="Pfam" id="PF19335"/>
    </source>
</evidence>